<evidence type="ECO:0000259" key="6">
    <source>
        <dbReference type="Pfam" id="PF00696"/>
    </source>
</evidence>
<evidence type="ECO:0000256" key="3">
    <source>
        <dbReference type="ARBA" id="ARBA00022777"/>
    </source>
</evidence>
<evidence type="ECO:0000256" key="4">
    <source>
        <dbReference type="ARBA" id="ARBA00022840"/>
    </source>
</evidence>
<dbReference type="GeneID" id="19239042"/>
<dbReference type="GO" id="GO:1901607">
    <property type="term" value="P:alpha-amino acid biosynthetic process"/>
    <property type="evidence" value="ECO:0007669"/>
    <property type="project" value="UniProtKB-ARBA"/>
</dbReference>
<evidence type="ECO:0000256" key="2">
    <source>
        <dbReference type="ARBA" id="ARBA00022741"/>
    </source>
</evidence>
<evidence type="ECO:0000313" key="7">
    <source>
        <dbReference type="EMBL" id="ERF69303.1"/>
    </source>
</evidence>
<evidence type="ECO:0000256" key="1">
    <source>
        <dbReference type="ARBA" id="ARBA00022679"/>
    </source>
</evidence>
<dbReference type="InterPro" id="IPR001048">
    <property type="entry name" value="Asp/Glu/Uridylate_kinase"/>
</dbReference>
<dbReference type="InterPro" id="IPR036393">
    <property type="entry name" value="AceGlu_kinase-like_sf"/>
</dbReference>
<feature type="region of interest" description="Disordered" evidence="5">
    <location>
        <begin position="75"/>
        <end position="148"/>
    </location>
</feature>
<feature type="compositionally biased region" description="Basic and acidic residues" evidence="5">
    <location>
        <begin position="139"/>
        <end position="148"/>
    </location>
</feature>
<dbReference type="OrthoDB" id="409889at2759"/>
<dbReference type="HOGENOM" id="CLU_1758796_0_0_1"/>
<dbReference type="GO" id="GO:0005524">
    <property type="term" value="F:ATP binding"/>
    <property type="evidence" value="ECO:0007669"/>
    <property type="project" value="UniProtKB-KW"/>
</dbReference>
<dbReference type="EMBL" id="KE721457">
    <property type="protein sequence ID" value="ERF69303.1"/>
    <property type="molecule type" value="Genomic_DNA"/>
</dbReference>
<dbReference type="AlphaFoldDB" id="U1GB98"/>
<dbReference type="GO" id="GO:0004349">
    <property type="term" value="F:glutamate 5-kinase activity"/>
    <property type="evidence" value="ECO:0007669"/>
    <property type="project" value="TreeGrafter"/>
</dbReference>
<dbReference type="Pfam" id="PF00696">
    <property type="entry name" value="AA_kinase"/>
    <property type="match status" value="1"/>
</dbReference>
<dbReference type="Proteomes" id="UP000019373">
    <property type="component" value="Unassembled WGS sequence"/>
</dbReference>
<accession>U1GB98</accession>
<protein>
    <recommendedName>
        <fullName evidence="6">Aspartate/glutamate/uridylate kinase domain-containing protein</fullName>
    </recommendedName>
</protein>
<organism evidence="7 8">
    <name type="scientific">Endocarpon pusillum (strain Z07020 / HMAS-L-300199)</name>
    <name type="common">Lichen-forming fungus</name>
    <dbReference type="NCBI Taxonomy" id="1263415"/>
    <lineage>
        <taxon>Eukaryota</taxon>
        <taxon>Fungi</taxon>
        <taxon>Dikarya</taxon>
        <taxon>Ascomycota</taxon>
        <taxon>Pezizomycotina</taxon>
        <taxon>Eurotiomycetes</taxon>
        <taxon>Chaetothyriomycetidae</taxon>
        <taxon>Verrucariales</taxon>
        <taxon>Verrucariaceae</taxon>
        <taxon>Endocarpon</taxon>
    </lineage>
</organism>
<keyword evidence="8" id="KW-1185">Reference proteome</keyword>
<keyword evidence="1" id="KW-0808">Transferase</keyword>
<keyword evidence="3" id="KW-0418">Kinase</keyword>
<dbReference type="PANTHER" id="PTHR43654:SF3">
    <property type="entry name" value="GLUTAMATE 5-KINASE"/>
    <property type="match status" value="1"/>
</dbReference>
<dbReference type="Gene3D" id="3.40.1160.10">
    <property type="entry name" value="Acetylglutamate kinase-like"/>
    <property type="match status" value="1"/>
</dbReference>
<sequence>MSDLKGSKMKGPKQLTIVIKLGTSSIVDEITHQPILSVLSLIAETAIKLIKDGHKVIIVSSGAIGMGLRRMDIEKKPQYLPRLQDPIRERKEHAVGTPQNGGDPHRQRKRHPRGGRDQIRRQRHPIRHHGRHGQCRLPLPDDGRRLPI</sequence>
<gene>
    <name evidence="7" type="ORF">EPUS_04008</name>
</gene>
<name>U1GB98_ENDPU</name>
<keyword evidence="4" id="KW-0067">ATP-binding</keyword>
<keyword evidence="2" id="KW-0547">Nucleotide-binding</keyword>
<dbReference type="eggNOG" id="KOG1154">
    <property type="taxonomic scope" value="Eukaryota"/>
</dbReference>
<feature type="compositionally biased region" description="Basic and acidic residues" evidence="5">
    <location>
        <begin position="85"/>
        <end position="94"/>
    </location>
</feature>
<feature type="compositionally biased region" description="Basic residues" evidence="5">
    <location>
        <begin position="121"/>
        <end position="134"/>
    </location>
</feature>
<evidence type="ECO:0000313" key="8">
    <source>
        <dbReference type="Proteomes" id="UP000019373"/>
    </source>
</evidence>
<reference evidence="8" key="1">
    <citation type="journal article" date="2014" name="BMC Genomics">
        <title>Genome characteristics reveal the impact of lichenization on lichen-forming fungus Endocarpon pusillum Hedwig (Verrucariales, Ascomycota).</title>
        <authorList>
            <person name="Wang Y.-Y."/>
            <person name="Liu B."/>
            <person name="Zhang X.-Y."/>
            <person name="Zhou Q.-M."/>
            <person name="Zhang T."/>
            <person name="Li H."/>
            <person name="Yu Y.-F."/>
            <person name="Zhang X.-L."/>
            <person name="Hao X.-Y."/>
            <person name="Wang M."/>
            <person name="Wang L."/>
            <person name="Wei J.-C."/>
        </authorList>
    </citation>
    <scope>NUCLEOTIDE SEQUENCE [LARGE SCALE GENOMIC DNA]</scope>
    <source>
        <strain evidence="8">Z07020 / HMAS-L-300199</strain>
    </source>
</reference>
<dbReference type="GO" id="GO:0005829">
    <property type="term" value="C:cytosol"/>
    <property type="evidence" value="ECO:0007669"/>
    <property type="project" value="TreeGrafter"/>
</dbReference>
<evidence type="ECO:0000256" key="5">
    <source>
        <dbReference type="SAM" id="MobiDB-lite"/>
    </source>
</evidence>
<proteinExistence type="predicted"/>
<feature type="domain" description="Aspartate/glutamate/uridylate kinase" evidence="6">
    <location>
        <begin position="16"/>
        <end position="79"/>
    </location>
</feature>
<dbReference type="PANTHER" id="PTHR43654">
    <property type="entry name" value="GLUTAMATE 5-KINASE"/>
    <property type="match status" value="1"/>
</dbReference>
<dbReference type="RefSeq" id="XP_007805061.1">
    <property type="nucleotide sequence ID" value="XM_007806870.1"/>
</dbReference>
<dbReference type="SUPFAM" id="SSF53633">
    <property type="entry name" value="Carbamate kinase-like"/>
    <property type="match status" value="1"/>
</dbReference>